<keyword evidence="3" id="KW-0808">Transferase</keyword>
<dbReference type="Pfam" id="PF13579">
    <property type="entry name" value="Glyco_trans_4_4"/>
    <property type="match status" value="1"/>
</dbReference>
<evidence type="ECO:0000313" key="3">
    <source>
        <dbReference type="EMBL" id="OAP42064.1"/>
    </source>
</evidence>
<feature type="domain" description="Glycosyl transferase family 1" evidence="1">
    <location>
        <begin position="230"/>
        <end position="394"/>
    </location>
</feature>
<feature type="domain" description="Glycosyltransferase subfamily 4-like N-terminal" evidence="2">
    <location>
        <begin position="59"/>
        <end position="220"/>
    </location>
</feature>
<name>A0A178Y3Z0_SINSA</name>
<dbReference type="PANTHER" id="PTHR45947:SF3">
    <property type="entry name" value="SULFOQUINOVOSYL TRANSFERASE SQD2"/>
    <property type="match status" value="1"/>
</dbReference>
<dbReference type="InterPro" id="IPR050194">
    <property type="entry name" value="Glycosyltransferase_grp1"/>
</dbReference>
<protein>
    <submittedName>
        <fullName evidence="3">Glycosyl transferase</fullName>
    </submittedName>
</protein>
<evidence type="ECO:0000259" key="1">
    <source>
        <dbReference type="Pfam" id="PF00534"/>
    </source>
</evidence>
<dbReference type="InterPro" id="IPR028098">
    <property type="entry name" value="Glyco_trans_4-like_N"/>
</dbReference>
<gene>
    <name evidence="3" type="ORF">ATB98_06555</name>
</gene>
<dbReference type="InterPro" id="IPR001296">
    <property type="entry name" value="Glyco_trans_1"/>
</dbReference>
<dbReference type="OrthoDB" id="9790710at2"/>
<dbReference type="CDD" id="cd03808">
    <property type="entry name" value="GT4_CapM-like"/>
    <property type="match status" value="1"/>
</dbReference>
<comment type="caution">
    <text evidence="3">The sequence shown here is derived from an EMBL/GenBank/DDBJ whole genome shotgun (WGS) entry which is preliminary data.</text>
</comment>
<dbReference type="AlphaFoldDB" id="A0A178Y3Z0"/>
<accession>A0A178Y3Z0</accession>
<dbReference type="GO" id="GO:0016757">
    <property type="term" value="F:glycosyltransferase activity"/>
    <property type="evidence" value="ECO:0007669"/>
    <property type="project" value="InterPro"/>
</dbReference>
<sequence length="416" mass="46086">MTKEGSLEPASQTLRSTAEVATRALPHADKPTISHPSHRNRRVIAVIASFTPSLTIFRLELLRRLVAAGHRVVAFAPEQDARVEHQLAGIGVEFIRIPMARTGLNPLEDVATLWSLVKHFRRLRPDMILPYTMKPIIYGGIAARALGIKDRCFLVTGLGHVFSEQADGSAKARLVRRLCVSLYRVAFAGAKVVFVYNDADDADIRNHRMLRDNALITMVPGSGVDLDHFAFSRPPQGAPVFLMVARLLRDKGVVEYVQAARIVRQSFPEARFQLLGHFDSNPTAISREEIDGWVREGVLEYLGSTDDVRPYLAACSVFVLPSYYREGIPRSILEALATGRPVITTDLPGCRDTVEPGANGFAVKARDAADLAKAMIALAEDPELVERMGEKSREIATSKFDVHAVNRLLFERMQLE</sequence>
<dbReference type="EMBL" id="LNQB01000083">
    <property type="protein sequence ID" value="OAP42064.1"/>
    <property type="molecule type" value="Genomic_DNA"/>
</dbReference>
<organism evidence="3 4">
    <name type="scientific">Sinorhizobium saheli</name>
    <dbReference type="NCBI Taxonomy" id="36856"/>
    <lineage>
        <taxon>Bacteria</taxon>
        <taxon>Pseudomonadati</taxon>
        <taxon>Pseudomonadota</taxon>
        <taxon>Alphaproteobacteria</taxon>
        <taxon>Hyphomicrobiales</taxon>
        <taxon>Rhizobiaceae</taxon>
        <taxon>Sinorhizobium/Ensifer group</taxon>
        <taxon>Sinorhizobium</taxon>
    </lineage>
</organism>
<keyword evidence="4" id="KW-1185">Reference proteome</keyword>
<dbReference type="Proteomes" id="UP000078507">
    <property type="component" value="Unassembled WGS sequence"/>
</dbReference>
<dbReference type="STRING" id="36856.ATB98_06555"/>
<dbReference type="PANTHER" id="PTHR45947">
    <property type="entry name" value="SULFOQUINOVOSYL TRANSFERASE SQD2"/>
    <property type="match status" value="1"/>
</dbReference>
<reference evidence="3 4" key="1">
    <citation type="submission" date="2015-11" db="EMBL/GenBank/DDBJ databases">
        <title>Ensifer anhuiense sp. nov., an effective nitrogen fixation bacterium with Glycine soja.</title>
        <authorList>
            <person name="Yan H."/>
            <person name="Chen W."/>
        </authorList>
    </citation>
    <scope>NUCLEOTIDE SEQUENCE [LARGE SCALE GENOMIC DNA]</scope>
    <source>
        <strain evidence="3 4">LMG 7837</strain>
    </source>
</reference>
<dbReference type="Gene3D" id="3.40.50.2000">
    <property type="entry name" value="Glycogen Phosphorylase B"/>
    <property type="match status" value="2"/>
</dbReference>
<dbReference type="SUPFAM" id="SSF53756">
    <property type="entry name" value="UDP-Glycosyltransferase/glycogen phosphorylase"/>
    <property type="match status" value="1"/>
</dbReference>
<evidence type="ECO:0000313" key="4">
    <source>
        <dbReference type="Proteomes" id="UP000078507"/>
    </source>
</evidence>
<evidence type="ECO:0000259" key="2">
    <source>
        <dbReference type="Pfam" id="PF13579"/>
    </source>
</evidence>
<proteinExistence type="predicted"/>
<dbReference type="Pfam" id="PF00534">
    <property type="entry name" value="Glycos_transf_1"/>
    <property type="match status" value="1"/>
</dbReference>